<reference evidence="4" key="1">
    <citation type="submission" date="2023-01" db="EMBL/GenBank/DDBJ databases">
        <title>Exophiala dermititidis isolated from Cystic Fibrosis Patient.</title>
        <authorList>
            <person name="Kurbessoian T."/>
            <person name="Crocker A."/>
            <person name="Murante D."/>
            <person name="Hogan D.A."/>
            <person name="Stajich J.E."/>
        </authorList>
    </citation>
    <scope>NUCLEOTIDE SEQUENCE</scope>
    <source>
        <strain evidence="4">Ex8</strain>
    </source>
</reference>
<accession>A0AAN6ITV8</accession>
<evidence type="ECO:0000313" key="5">
    <source>
        <dbReference type="Proteomes" id="UP001161757"/>
    </source>
</evidence>
<dbReference type="InterPro" id="IPR039298">
    <property type="entry name" value="ACOT13"/>
</dbReference>
<name>A0AAN6ITV8_EXODE</name>
<dbReference type="CDD" id="cd03443">
    <property type="entry name" value="PaaI_thioesterase"/>
    <property type="match status" value="1"/>
</dbReference>
<feature type="compositionally biased region" description="Polar residues" evidence="2">
    <location>
        <begin position="157"/>
        <end position="173"/>
    </location>
</feature>
<dbReference type="AlphaFoldDB" id="A0AAN6ITV8"/>
<dbReference type="InterPro" id="IPR029069">
    <property type="entry name" value="HotDog_dom_sf"/>
</dbReference>
<organism evidence="4 5">
    <name type="scientific">Exophiala dermatitidis</name>
    <name type="common">Black yeast-like fungus</name>
    <name type="synonym">Wangiella dermatitidis</name>
    <dbReference type="NCBI Taxonomy" id="5970"/>
    <lineage>
        <taxon>Eukaryota</taxon>
        <taxon>Fungi</taxon>
        <taxon>Dikarya</taxon>
        <taxon>Ascomycota</taxon>
        <taxon>Pezizomycotina</taxon>
        <taxon>Eurotiomycetes</taxon>
        <taxon>Chaetothyriomycetidae</taxon>
        <taxon>Chaetothyriales</taxon>
        <taxon>Herpotrichiellaceae</taxon>
        <taxon>Exophiala</taxon>
    </lineage>
</organism>
<dbReference type="PANTHER" id="PTHR21660:SF57">
    <property type="entry name" value="PAAI THIOESTERASE"/>
    <property type="match status" value="1"/>
</dbReference>
<feature type="region of interest" description="Disordered" evidence="2">
    <location>
        <begin position="151"/>
        <end position="173"/>
    </location>
</feature>
<evidence type="ECO:0000256" key="2">
    <source>
        <dbReference type="SAM" id="MobiDB-lite"/>
    </source>
</evidence>
<dbReference type="FunFam" id="3.10.129.10:FF:000033">
    <property type="entry name" value="acyl-coenzyme A thioesterase 13"/>
    <property type="match status" value="1"/>
</dbReference>
<proteinExistence type="inferred from homology"/>
<dbReference type="InterPro" id="IPR006683">
    <property type="entry name" value="Thioestr_dom"/>
</dbReference>
<dbReference type="SUPFAM" id="SSF54637">
    <property type="entry name" value="Thioesterase/thiol ester dehydrase-isomerase"/>
    <property type="match status" value="1"/>
</dbReference>
<evidence type="ECO:0000259" key="3">
    <source>
        <dbReference type="Pfam" id="PF03061"/>
    </source>
</evidence>
<protein>
    <recommendedName>
        <fullName evidence="3">Thioesterase domain-containing protein</fullName>
    </recommendedName>
</protein>
<dbReference type="Proteomes" id="UP001161757">
    <property type="component" value="Unassembled WGS sequence"/>
</dbReference>
<dbReference type="EMBL" id="JAJGCB010000027">
    <property type="protein sequence ID" value="KAJ8987196.1"/>
    <property type="molecule type" value="Genomic_DNA"/>
</dbReference>
<dbReference type="Pfam" id="PF03061">
    <property type="entry name" value="4HBT"/>
    <property type="match status" value="1"/>
</dbReference>
<comment type="similarity">
    <text evidence="1">Belongs to the thioesterase PaaI family.</text>
</comment>
<gene>
    <name evidence="4" type="ORF">HRR80_008757</name>
</gene>
<dbReference type="Gene3D" id="3.10.129.10">
    <property type="entry name" value="Hotdog Thioesterase"/>
    <property type="match status" value="1"/>
</dbReference>
<dbReference type="PANTHER" id="PTHR21660">
    <property type="entry name" value="THIOESTERASE SUPERFAMILY MEMBER-RELATED"/>
    <property type="match status" value="1"/>
</dbReference>
<feature type="domain" description="Thioesterase" evidence="3">
    <location>
        <begin position="53"/>
        <end position="128"/>
    </location>
</feature>
<dbReference type="GO" id="GO:0047617">
    <property type="term" value="F:fatty acyl-CoA hydrolase activity"/>
    <property type="evidence" value="ECO:0007669"/>
    <property type="project" value="InterPro"/>
</dbReference>
<evidence type="ECO:0000256" key="1">
    <source>
        <dbReference type="ARBA" id="ARBA00008324"/>
    </source>
</evidence>
<comment type="caution">
    <text evidence="4">The sequence shown here is derived from an EMBL/GenBank/DDBJ whole genome shotgun (WGS) entry which is preliminary data.</text>
</comment>
<sequence>MAALKFVRSVWESFRATSGVEPRLIDGLKITAAEPGKVNFELPIEKQHTNRLGILHGATLATIVDTSGSLALASRGLYSTGVSTDLSVTYLNSGGKVGDLLKGEVVCDKFGKTLAYTAVRFMNKNNEIVARGSHTKFVAAAWKDERNITDQLKPEVSESQASEATRTSFPKVK</sequence>
<evidence type="ECO:0000313" key="4">
    <source>
        <dbReference type="EMBL" id="KAJ8987196.1"/>
    </source>
</evidence>